<organism evidence="3">
    <name type="scientific">Fervidobacterium pennivorans</name>
    <dbReference type="NCBI Taxonomy" id="93466"/>
    <lineage>
        <taxon>Bacteria</taxon>
        <taxon>Thermotogati</taxon>
        <taxon>Thermotogota</taxon>
        <taxon>Thermotogae</taxon>
        <taxon>Thermotogales</taxon>
        <taxon>Fervidobacteriaceae</taxon>
        <taxon>Fervidobacterium</taxon>
    </lineage>
</organism>
<dbReference type="SUPFAM" id="SSF53756">
    <property type="entry name" value="UDP-Glycosyltransferase/glycogen phosphorylase"/>
    <property type="match status" value="1"/>
</dbReference>
<gene>
    <name evidence="3" type="ORF">ENT78_10870</name>
</gene>
<feature type="domain" description="Glycosyl transferase family 1" evidence="1">
    <location>
        <begin position="199"/>
        <end position="357"/>
    </location>
</feature>
<dbReference type="EMBL" id="DSZZ01000502">
    <property type="protein sequence ID" value="HGU54003.1"/>
    <property type="molecule type" value="Genomic_DNA"/>
</dbReference>
<dbReference type="InterPro" id="IPR001296">
    <property type="entry name" value="Glyco_trans_1"/>
</dbReference>
<name>A0A7V4NFV3_FERPE</name>
<dbReference type="Pfam" id="PF00534">
    <property type="entry name" value="Glycos_transf_1"/>
    <property type="match status" value="1"/>
</dbReference>
<accession>A0A7V4NFV3</accession>
<dbReference type="InterPro" id="IPR050194">
    <property type="entry name" value="Glycosyltransferase_grp1"/>
</dbReference>
<dbReference type="PANTHER" id="PTHR45947">
    <property type="entry name" value="SULFOQUINOVOSYL TRANSFERASE SQD2"/>
    <property type="match status" value="1"/>
</dbReference>
<sequence length="382" mass="44406">MFSVVIIRSNAVSPDPRVEKTACWLFQSGYKVTVLGWDRERKSPRTETRQGYHIVRYQKRAVYGGGLKNLLKFLMFNLWIWWKLLFTKFDIVHACDLDTVIPSWFAARLKGKKVVFDIFDIHSEAHFGNSKNWFRKILKFVEKFFINHADAVIIVDESRRQQINGTNPRRLEVIYNVPDGSLIEKVLNSQMVESRENVENRRFRIGYVGVLQEGRMLKELLDLVGNNENLELYIAGFGILEDEVKKAAEKYSNIYFFGKVSYEQALKIYSKCDVIFAVYDPTIPNHRYSSPNKVFEALALGIPVIVAKGTGIDNLVVTESIGYAVEYGNLEEIKSVFYEVRHRSVEERKAFAERARRLFLDKYSPEKMREKLLGLYKRLLGN</sequence>
<dbReference type="Pfam" id="PF13439">
    <property type="entry name" value="Glyco_transf_4"/>
    <property type="match status" value="1"/>
</dbReference>
<evidence type="ECO:0000259" key="2">
    <source>
        <dbReference type="Pfam" id="PF13439"/>
    </source>
</evidence>
<dbReference type="InterPro" id="IPR028098">
    <property type="entry name" value="Glyco_trans_4-like_N"/>
</dbReference>
<protein>
    <submittedName>
        <fullName evidence="3">Glycosyltransferase WbuB</fullName>
    </submittedName>
</protein>
<evidence type="ECO:0000313" key="3">
    <source>
        <dbReference type="EMBL" id="HGU54003.1"/>
    </source>
</evidence>
<proteinExistence type="predicted"/>
<dbReference type="GO" id="GO:0016757">
    <property type="term" value="F:glycosyltransferase activity"/>
    <property type="evidence" value="ECO:0007669"/>
    <property type="project" value="InterPro"/>
</dbReference>
<dbReference type="CDD" id="cd03794">
    <property type="entry name" value="GT4_WbuB-like"/>
    <property type="match status" value="1"/>
</dbReference>
<dbReference type="PANTHER" id="PTHR45947:SF3">
    <property type="entry name" value="SULFOQUINOVOSYL TRANSFERASE SQD2"/>
    <property type="match status" value="1"/>
</dbReference>
<evidence type="ECO:0000259" key="1">
    <source>
        <dbReference type="Pfam" id="PF00534"/>
    </source>
</evidence>
<comment type="caution">
    <text evidence="3">The sequence shown here is derived from an EMBL/GenBank/DDBJ whole genome shotgun (WGS) entry which is preliminary data.</text>
</comment>
<dbReference type="Gene3D" id="3.40.50.2000">
    <property type="entry name" value="Glycogen Phosphorylase B"/>
    <property type="match status" value="2"/>
</dbReference>
<dbReference type="AlphaFoldDB" id="A0A7V4NFV3"/>
<feature type="domain" description="Glycosyltransferase subfamily 4-like N-terminal" evidence="2">
    <location>
        <begin position="24"/>
        <end position="176"/>
    </location>
</feature>
<keyword evidence="3" id="KW-0808">Transferase</keyword>
<reference evidence="3" key="1">
    <citation type="journal article" date="2020" name="mSystems">
        <title>Genome- and Community-Level Interaction Insights into Carbon Utilization and Element Cycling Functions of Hydrothermarchaeota in Hydrothermal Sediment.</title>
        <authorList>
            <person name="Zhou Z."/>
            <person name="Liu Y."/>
            <person name="Xu W."/>
            <person name="Pan J."/>
            <person name="Luo Z.H."/>
            <person name="Li M."/>
        </authorList>
    </citation>
    <scope>NUCLEOTIDE SEQUENCE [LARGE SCALE GENOMIC DNA]</scope>
    <source>
        <strain evidence="3">SpSt-61</strain>
    </source>
</reference>